<feature type="region of interest" description="Disordered" evidence="4">
    <location>
        <begin position="1663"/>
        <end position="1704"/>
    </location>
</feature>
<feature type="repeat" description="RCC1" evidence="3">
    <location>
        <begin position="1095"/>
        <end position="1150"/>
    </location>
</feature>
<reference evidence="8" key="2">
    <citation type="submission" date="2011-01" db="EMBL/GenBank/DDBJ databases">
        <authorList>
            <person name="Zhao B.P."/>
            <person name="Ren Z.A."/>
            <person name="Li C.D."/>
        </authorList>
    </citation>
    <scope>NUCLEOTIDE SEQUENCE</scope>
    <source>
        <strain evidence="8">BPK282A1</strain>
    </source>
</reference>
<dbReference type="Proteomes" id="UP000274082">
    <property type="component" value="Chromosome 26"/>
</dbReference>
<reference evidence="9" key="3">
    <citation type="submission" date="2011-02" db="EMBL/GenBank/DDBJ databases">
        <title>Whole genome sequencing of Leishmania donovani clinical lines reveals dynamic variation related to drug resistance.</title>
        <authorList>
            <person name="Downing T."/>
            <person name="Imamura H."/>
            <person name="Sanders M."/>
            <person name="Decuypere S."/>
            <person name="Hertz-Fowler C."/>
            <person name="Clark T.G."/>
            <person name="Rijal S."/>
            <person name="Sundar S."/>
            <person name="Quail M.A."/>
            <person name="De Doncker S."/>
            <person name="Maes I."/>
            <person name="Vanaerschot M."/>
            <person name="Stark O."/>
            <person name="Schonian G."/>
            <person name="Dujardin J.C."/>
            <person name="Berriman M."/>
        </authorList>
    </citation>
    <scope>NUCLEOTIDE SEQUENCE [LARGE SCALE GENOMIC DNA]</scope>
    <source>
        <strain evidence="9">BPK282A1</strain>
    </source>
</reference>
<feature type="repeat" description="RCC1" evidence="3">
    <location>
        <begin position="1042"/>
        <end position="1094"/>
    </location>
</feature>
<reference evidence="8 9" key="1">
    <citation type="journal article" date="2011" name="Genome Res.">
        <title>Whole genome sequencing of multiple Leishmania donovani clinical isolates provides insights into population structure and mechanisms of drug resistance.</title>
        <authorList>
            <person name="Downing T."/>
            <person name="Imamura H."/>
            <person name="Decuypere S."/>
            <person name="Clark T.G."/>
            <person name="Coombs G.H."/>
            <person name="Cotton J.A."/>
            <person name="Hilley J.D."/>
            <person name="de Doncker S."/>
            <person name="Maes I."/>
            <person name="Mottram J.C."/>
            <person name="Quail M.A."/>
            <person name="Rijal S."/>
            <person name="Sanders M."/>
            <person name="Schonian G."/>
            <person name="Stark O."/>
            <person name="Sundar S."/>
            <person name="Vanaerschot M."/>
            <person name="Hertz-Fowler C."/>
            <person name="Dujardin J.C."/>
            <person name="Berriman M."/>
        </authorList>
    </citation>
    <scope>NUCLEOTIDE SEQUENCE [LARGE SCALE GENOMIC DNA]</scope>
    <source>
        <strain evidence="8 9">BPK282A1</strain>
    </source>
</reference>
<feature type="repeat" description="RCC1" evidence="3">
    <location>
        <begin position="1151"/>
        <end position="1207"/>
    </location>
</feature>
<dbReference type="VEuPathDB" id="TriTrypDB:LdCL_260012900"/>
<feature type="compositionally biased region" description="Polar residues" evidence="4">
    <location>
        <begin position="481"/>
        <end position="501"/>
    </location>
</feature>
<dbReference type="InterPro" id="IPR051553">
    <property type="entry name" value="Ran_GTPase-activating"/>
</dbReference>
<evidence type="ECO:0000256" key="4">
    <source>
        <dbReference type="SAM" id="MobiDB-lite"/>
    </source>
</evidence>
<feature type="compositionally biased region" description="Low complexity" evidence="4">
    <location>
        <begin position="1417"/>
        <end position="1430"/>
    </location>
</feature>
<feature type="repeat" description="RCC1" evidence="3">
    <location>
        <begin position="837"/>
        <end position="886"/>
    </location>
</feature>
<evidence type="ECO:0000313" key="10">
    <source>
        <dbReference type="Proteomes" id="UP000274082"/>
    </source>
</evidence>
<evidence type="ECO:0000313" key="9">
    <source>
        <dbReference type="Proteomes" id="UP000008980"/>
    </source>
</evidence>
<dbReference type="Pfam" id="PF25390">
    <property type="entry name" value="WD40_RLD"/>
    <property type="match status" value="1"/>
</dbReference>
<keyword evidence="1" id="KW-0344">Guanine-nucleotide releasing factor</keyword>
<feature type="repeat" description="RCC1" evidence="3">
    <location>
        <begin position="981"/>
        <end position="1041"/>
    </location>
</feature>
<feature type="repeat" description="RCC1" evidence="3">
    <location>
        <begin position="612"/>
        <end position="669"/>
    </location>
</feature>
<dbReference type="Pfam" id="PF00415">
    <property type="entry name" value="RCC1"/>
    <property type="match status" value="1"/>
</dbReference>
<dbReference type="GeneID" id="13388906"/>
<feature type="region of interest" description="Disordered" evidence="4">
    <location>
        <begin position="194"/>
        <end position="213"/>
    </location>
</feature>
<evidence type="ECO:0000256" key="5">
    <source>
        <dbReference type="SAM" id="Phobius"/>
    </source>
</evidence>
<dbReference type="PANTHER" id="PTHR45982">
    <property type="entry name" value="REGULATOR OF CHROMOSOME CONDENSATION"/>
    <property type="match status" value="1"/>
</dbReference>
<dbReference type="EMBL" id="FR799613">
    <property type="protein sequence ID" value="CBZ34961.1"/>
    <property type="molecule type" value="Genomic_DNA"/>
</dbReference>
<dbReference type="InterPro" id="IPR000408">
    <property type="entry name" value="Reg_chr_condens"/>
</dbReference>
<feature type="transmembrane region" description="Helical" evidence="5">
    <location>
        <begin position="116"/>
        <end position="132"/>
    </location>
</feature>
<dbReference type="Gene3D" id="2.130.10.30">
    <property type="entry name" value="Regulator of chromosome condensation 1/beta-lactamase-inhibitor protein II"/>
    <property type="match status" value="4"/>
</dbReference>
<evidence type="ECO:0000256" key="1">
    <source>
        <dbReference type="ARBA" id="ARBA00022658"/>
    </source>
</evidence>
<dbReference type="OrthoDB" id="263402at2759"/>
<evidence type="ECO:0000313" key="7">
    <source>
        <dbReference type="EMBL" id="AYU79674.1"/>
    </source>
</evidence>
<dbReference type="PhylomeDB" id="E9BI85"/>
<feature type="repeat" description="RCC1" evidence="3">
    <location>
        <begin position="785"/>
        <end position="836"/>
    </location>
</feature>
<dbReference type="RefSeq" id="XP_003861660.1">
    <property type="nucleotide sequence ID" value="XM_003861612.1"/>
</dbReference>
<dbReference type="PROSITE" id="PS00626">
    <property type="entry name" value="RCC1_2"/>
    <property type="match status" value="1"/>
</dbReference>
<feature type="region of interest" description="Disordered" evidence="4">
    <location>
        <begin position="1321"/>
        <end position="1452"/>
    </location>
</feature>
<keyword evidence="5" id="KW-1133">Transmembrane helix</keyword>
<dbReference type="EMBL" id="CP029525">
    <property type="protein sequence ID" value="AYU79674.1"/>
    <property type="molecule type" value="Genomic_DNA"/>
</dbReference>
<feature type="region of interest" description="Disordered" evidence="4">
    <location>
        <begin position="1590"/>
        <end position="1611"/>
    </location>
</feature>
<dbReference type="SUPFAM" id="SSF50985">
    <property type="entry name" value="RCC1/BLIP-II"/>
    <property type="match status" value="3"/>
</dbReference>
<keyword evidence="10" id="KW-1185">Reference proteome</keyword>
<dbReference type="VEuPathDB" id="TriTrypDB:LDHU3_26.0950"/>
<dbReference type="InterPro" id="IPR058923">
    <property type="entry name" value="RCC1-like_dom"/>
</dbReference>
<dbReference type="OMA" id="CAREHTC"/>
<feature type="region of interest" description="Disordered" evidence="4">
    <location>
        <begin position="439"/>
        <end position="511"/>
    </location>
</feature>
<name>E9BI85_LEIDO</name>
<feature type="compositionally biased region" description="Polar residues" evidence="4">
    <location>
        <begin position="194"/>
        <end position="211"/>
    </location>
</feature>
<feature type="region of interest" description="Disordered" evidence="4">
    <location>
        <begin position="530"/>
        <end position="556"/>
    </location>
</feature>
<accession>A0A3Q8ICV3</accession>
<organism evidence="8 9">
    <name type="scientific">Leishmania donovani</name>
    <dbReference type="NCBI Taxonomy" id="5661"/>
    <lineage>
        <taxon>Eukaryota</taxon>
        <taxon>Discoba</taxon>
        <taxon>Euglenozoa</taxon>
        <taxon>Kinetoplastea</taxon>
        <taxon>Metakinetoplastina</taxon>
        <taxon>Trypanosomatida</taxon>
        <taxon>Trypanosomatidae</taxon>
        <taxon>Leishmaniinae</taxon>
        <taxon>Leishmania</taxon>
    </lineage>
</organism>
<dbReference type="VEuPathDB" id="TriTrypDB:LdBPK_260720.1"/>
<evidence type="ECO:0000256" key="2">
    <source>
        <dbReference type="ARBA" id="ARBA00022737"/>
    </source>
</evidence>
<evidence type="ECO:0000256" key="3">
    <source>
        <dbReference type="PROSITE-ProRule" id="PRU00235"/>
    </source>
</evidence>
<gene>
    <name evidence="8" type="ORF">LDBPK_260720</name>
    <name evidence="7" type="ORF">LdCL_260012900</name>
</gene>
<dbReference type="Proteomes" id="UP000008980">
    <property type="component" value="Chromosome 26"/>
</dbReference>
<feature type="domain" description="RCC1-like" evidence="6">
    <location>
        <begin position="586"/>
        <end position="931"/>
    </location>
</feature>
<dbReference type="PRINTS" id="PR00633">
    <property type="entry name" value="RCCNDNSATION"/>
</dbReference>
<dbReference type="KEGG" id="ldo:LDBPK_260720"/>
<reference evidence="7 10" key="4">
    <citation type="journal article" date="2018" name="Sci. Rep.">
        <title>A complete Leishmania donovani reference genome identifies novel genetic variations associated with virulence.</title>
        <authorList>
            <person name="Lypaczewski P."/>
            <person name="Hoshizaki J."/>
            <person name="Zhang W.-W."/>
            <person name="McCall L.-I."/>
            <person name="Torcivia-Rodriguez J."/>
            <person name="Simonyan V."/>
            <person name="Kaur A."/>
            <person name="Dewar K."/>
            <person name="Matlashewski G."/>
        </authorList>
    </citation>
    <scope>NUCLEOTIDE SEQUENCE [LARGE SCALE GENOMIC DNA]</scope>
    <source>
        <strain evidence="7 10">LdCL</strain>
    </source>
</reference>
<dbReference type="InterPro" id="IPR009091">
    <property type="entry name" value="RCC1/BLIP-II"/>
</dbReference>
<keyword evidence="2" id="KW-0677">Repeat</keyword>
<accession>E9BI85</accession>
<sequence>MEAACRRLCQGDTSSLPDIVDCIEAGQQAPTGKLGARAYTALATLMLREGVVLRESHASNSGPPSREAFYALRILAVLGARHAQEGHDVKSVLLSLGLQQCRDMILDAYFFLRRRQRYYVIMFVTLLIGVYGCRPQDLLQNATSLNAMTGSTEFGRLSPRLEGQSEFAELIPALPHHTARVAAAAAGCSGGHTSLTAPANHQPHAATSGSGSPLRCAGAQNRGSLLVSIPGTSVDLPLQQTRWYRELPRKPISVPYPVNPLYVSAALREGSSDATAAGGMTCDDGDGDGVSLAFQSLVAEIPMTAQFPTPVVLFSVYYGVGCVPRLPTLDDLARLQVWRERKQQEQAPRPPATDSSSRTFLAEHRHGWGSILEAAVQIREPDVAAEGDDPHLFAVRNEMTFVSPNASTVAYHRQCLGSSLLRHYLEEGKLLSWGSSAKGALGQHRQRRRRSSHGLPINATANSDPAGSNAKVGGTAPASVNAKQQCSSSPDASALGSNEGQASLVGGGSPTAGPLVPVSKVPLARGLSTVDTLSETRPGGRSVADQLQVPPSAGWPKATSTASAGALAVSATSLDDTGAAGYVYLPSSVHAAARVAQVACGLAVTYVLTVDGALYSCGRADNGQLGIGECSVRYSDAGVSKLQRVLLKDNERVTRIAAGTACAMALTGDSALYCWGHNVYGQCLTMPEASHVLTPVRLKAGAYKILDVCFGQLFGVLLFDDGVMGTWGVASMLGCNMSGKRLEQSLAPDRCKCSRQIVHLQFATPTPMAAVRAGPWHALAISQKGEVYTWGVGRNGRLGHGTDNSEVKPRLVEGLRSSFVVDASCSNAHSAVLTSTGAVYVFGENSEGQLGLRGRAPRRLPTMVPLPMKAVAVTCAREHTCILLADGDVVACGSYRTCGIGLGYGRQLCAPSRILTNYVTLTLHCGHLQSMAGAVHRRTSMMVVGHSTIEEVSRVSSLIVRSGVRCAGSGAGFLVVLSENNSLVAIGRGERGQLGIGDRMKPNRRGDVTVAAAFREVHIPSDVVIEHVRCGPDFVLALDTSGVVYGWGSNDHRKLCQPADVAQVFSPVRIAAYASERIVQIVCGGTFVVALTADGEVLTHGEAIYCGLGAPTSPTKAKGSDVPVPMRVAGLSDIVAVAAGLHHAVAMTASCSVFAWGVGVLGTGSTADVSDSTLFTSVTPAPVRVALSQTIRSIGCGPNNSFAISDEGELWVWGMNRFGECGMPTSGKGTGIGTGGGALQRLAARQKEGSDAAADHASAIATPTAVARQVRDAAFTGEFGVVVFEDGQVSVSGRIRYGGQRYLLSSFHSIPQPPFSIDVNEPVWRPPTEPRSSFSASLLGSGGGGASAAVATEPCQQGHQGNADAGGASKNDREPSPSSYVGLPAAGKSAMLPTDGQHQHRPQPPSPPRSYVSGMGAAAASPTSARASKSPPHRASPSLPLMTRGRGSPTIPSSRAATIVGEPAPLATPSNPLLSINSPRLGARDATPLDHGHDMMSAYSLPSISGLIPSAQGSMPQAATAVTLGTMDTEDVRSETDSGVYTVDEETQANLASSKAYFNSDEYSAPDAGALFSNAEVLSEADAYTPMPLRRTSDGATPPPVRAKTSTVAQARKPLSATWETLDTRAPPMLPLSPDHSAAQAADVGVAAASSTATTTRAAAMAQVRAPTPSRIHPAQRGPKVRAAATSKLPKPSLSSPPPPPSAADERILGIRCFAGWEQICIVMEKYRPSAAEVGMAQTGLQVLLRQTENAVREA</sequence>
<protein>
    <submittedName>
        <fullName evidence="7">Regulator of chromosome condensation (RCC1) repeat, putative</fullName>
    </submittedName>
</protein>
<evidence type="ECO:0000313" key="8">
    <source>
        <dbReference type="EMBL" id="CBZ34961.1"/>
    </source>
</evidence>
<keyword evidence="5" id="KW-0812">Transmembrane</keyword>
<dbReference type="PANTHER" id="PTHR45982:SF1">
    <property type="entry name" value="REGULATOR OF CHROMOSOME CONDENSATION"/>
    <property type="match status" value="1"/>
</dbReference>
<evidence type="ECO:0000259" key="6">
    <source>
        <dbReference type="Pfam" id="PF25390"/>
    </source>
</evidence>
<keyword evidence="5" id="KW-0472">Membrane</keyword>
<proteinExistence type="predicted"/>
<dbReference type="PROSITE" id="PS50012">
    <property type="entry name" value="RCC1_3"/>
    <property type="match status" value="7"/>
</dbReference>
<dbReference type="Pfam" id="PF13540">
    <property type="entry name" value="RCC1_2"/>
    <property type="match status" value="1"/>
</dbReference>